<evidence type="ECO:0000313" key="2">
    <source>
        <dbReference type="Proteomes" id="UP000585050"/>
    </source>
</evidence>
<keyword evidence="2" id="KW-1185">Reference proteome</keyword>
<dbReference type="EMBL" id="JABAIL010000005">
    <property type="protein sequence ID" value="NLR93252.1"/>
    <property type="molecule type" value="Genomic_DNA"/>
</dbReference>
<dbReference type="Proteomes" id="UP000585050">
    <property type="component" value="Unassembled WGS sequence"/>
</dbReference>
<protein>
    <recommendedName>
        <fullName evidence="3">Beta-lactamase</fullName>
    </recommendedName>
</protein>
<dbReference type="AlphaFoldDB" id="A0A7X8SN52"/>
<evidence type="ECO:0000313" key="1">
    <source>
        <dbReference type="EMBL" id="NLR93252.1"/>
    </source>
</evidence>
<evidence type="ECO:0008006" key="3">
    <source>
        <dbReference type="Google" id="ProtNLM"/>
    </source>
</evidence>
<comment type="caution">
    <text evidence="1">The sequence shown here is derived from an EMBL/GenBank/DDBJ whole genome shotgun (WGS) entry which is preliminary data.</text>
</comment>
<organism evidence="1 2">
    <name type="scientific">Flammeovirga agarivorans</name>
    <dbReference type="NCBI Taxonomy" id="2726742"/>
    <lineage>
        <taxon>Bacteria</taxon>
        <taxon>Pseudomonadati</taxon>
        <taxon>Bacteroidota</taxon>
        <taxon>Cytophagia</taxon>
        <taxon>Cytophagales</taxon>
        <taxon>Flammeovirgaceae</taxon>
        <taxon>Flammeovirga</taxon>
    </lineage>
</organism>
<name>A0A7X8SN52_9BACT</name>
<accession>A0A7X8SN52</accession>
<reference evidence="1 2" key="1">
    <citation type="submission" date="2020-04" db="EMBL/GenBank/DDBJ databases">
        <title>Flammeovirga sp. SR4, a novel species isolated from seawater.</title>
        <authorList>
            <person name="Wang X."/>
        </authorList>
    </citation>
    <scope>NUCLEOTIDE SEQUENCE [LARGE SCALE GENOMIC DNA]</scope>
    <source>
        <strain evidence="1 2">SR4</strain>
    </source>
</reference>
<proteinExistence type="predicted"/>
<dbReference type="RefSeq" id="WP_168883950.1">
    <property type="nucleotide sequence ID" value="NZ_JABAIL010000005.1"/>
</dbReference>
<sequence>MFKHGNMHQGIYVDADRDFCAFVFSNTPNERSDKAPGFMRAVAKKVAGK</sequence>
<gene>
    <name evidence="1" type="ORF">HGP29_18765</name>
</gene>